<evidence type="ECO:0000259" key="5">
    <source>
        <dbReference type="Pfam" id="PF00009"/>
    </source>
</evidence>
<dbReference type="PANTHER" id="PTHR43381:SF4">
    <property type="entry name" value="EUKARYOTIC TRANSLATION INITIATION FACTOR 5B"/>
    <property type="match status" value="1"/>
</dbReference>
<dbReference type="Proteomes" id="UP000483820">
    <property type="component" value="Chromosome III"/>
</dbReference>
<accession>A0A6A5H2L5</accession>
<proteinExistence type="predicted"/>
<keyword evidence="3" id="KW-0175">Coiled coil</keyword>
<name>A0A6A5H2L5_CAERE</name>
<dbReference type="GeneID" id="78774808"/>
<dbReference type="CDD" id="cd03703">
    <property type="entry name" value="aeIF5B_II"/>
    <property type="match status" value="1"/>
</dbReference>
<evidence type="ECO:0000256" key="4">
    <source>
        <dbReference type="SAM" id="MobiDB-lite"/>
    </source>
</evidence>
<dbReference type="KEGG" id="crq:GCK72_008971"/>
<feature type="domain" description="Tr-type G" evidence="5">
    <location>
        <begin position="54"/>
        <end position="245"/>
    </location>
</feature>
<dbReference type="Pfam" id="PF00009">
    <property type="entry name" value="GTP_EFTU"/>
    <property type="match status" value="1"/>
</dbReference>
<feature type="coiled-coil region" evidence="3">
    <location>
        <begin position="503"/>
        <end position="569"/>
    </location>
</feature>
<feature type="region of interest" description="Disordered" evidence="4">
    <location>
        <begin position="418"/>
        <end position="481"/>
    </location>
</feature>
<keyword evidence="2" id="KW-0342">GTP-binding</keyword>
<dbReference type="CTD" id="78774808"/>
<evidence type="ECO:0000256" key="2">
    <source>
        <dbReference type="ARBA" id="ARBA00023134"/>
    </source>
</evidence>
<comment type="caution">
    <text evidence="6">The sequence shown here is derived from an EMBL/GenBank/DDBJ whole genome shotgun (WGS) entry which is preliminary data.</text>
</comment>
<dbReference type="SUPFAM" id="SSF52540">
    <property type="entry name" value="P-loop containing nucleoside triphosphate hydrolases"/>
    <property type="match status" value="1"/>
</dbReference>
<dbReference type="Gene3D" id="3.40.50.10050">
    <property type="entry name" value="Translation initiation factor IF- 2, domain 3"/>
    <property type="match status" value="1"/>
</dbReference>
<dbReference type="GO" id="GO:0003743">
    <property type="term" value="F:translation initiation factor activity"/>
    <property type="evidence" value="ECO:0007669"/>
    <property type="project" value="TreeGrafter"/>
</dbReference>
<dbReference type="GO" id="GO:0003924">
    <property type="term" value="F:GTPase activity"/>
    <property type="evidence" value="ECO:0007669"/>
    <property type="project" value="InterPro"/>
</dbReference>
<protein>
    <recommendedName>
        <fullName evidence="5">Tr-type G domain-containing protein</fullName>
    </recommendedName>
</protein>
<feature type="compositionally biased region" description="Polar residues" evidence="4">
    <location>
        <begin position="418"/>
        <end position="432"/>
    </location>
</feature>
<dbReference type="InterPro" id="IPR000795">
    <property type="entry name" value="T_Tr_GTP-bd_dom"/>
</dbReference>
<dbReference type="GO" id="GO:0005739">
    <property type="term" value="C:mitochondrion"/>
    <property type="evidence" value="ECO:0007669"/>
    <property type="project" value="TreeGrafter"/>
</dbReference>
<evidence type="ECO:0000256" key="1">
    <source>
        <dbReference type="ARBA" id="ARBA00022741"/>
    </source>
</evidence>
<evidence type="ECO:0000313" key="7">
    <source>
        <dbReference type="Proteomes" id="UP000483820"/>
    </source>
</evidence>
<dbReference type="InterPro" id="IPR036925">
    <property type="entry name" value="TIF_IF2_dom3_sf"/>
</dbReference>
<dbReference type="InterPro" id="IPR015760">
    <property type="entry name" value="TIF_IF2"/>
</dbReference>
<evidence type="ECO:0000256" key="3">
    <source>
        <dbReference type="SAM" id="Coils"/>
    </source>
</evidence>
<dbReference type="Gene3D" id="2.40.30.10">
    <property type="entry name" value="Translation factors"/>
    <property type="match status" value="1"/>
</dbReference>
<dbReference type="FunFam" id="2.40.30.10:FF:000013">
    <property type="entry name" value="eukaryotic translation initiation factor 5B"/>
    <property type="match status" value="1"/>
</dbReference>
<evidence type="ECO:0000313" key="6">
    <source>
        <dbReference type="EMBL" id="KAF1760722.1"/>
    </source>
</evidence>
<keyword evidence="1" id="KW-0547">Nucleotide-binding</keyword>
<sequence>MVERCVEPLKEPIQKKKKESGSAEKSTGVLRSPVICVIGRDDTEESAILDYIRRTNVREGEAGGITQQIGATEVAAEAIQMCCKHTKGFVIETMEIPGFLIINKGHESYPKLRTLRGSSLCDFAIVIVDMQHGLEPQTVESLKLLIKEQTPFVIALNRFDLLREYKSKPYNDVYQLLRSQQQHFRSEFEEKMEKIEAQFAEQEIKVTLSNSLDAVNPNYVCMVPISATKGVGIGNLMAFIVNQTQTEYAQRLTFSEKLDANVMEVKQITGLGTSINVILVNGTMRAGDILVLTGTDGAIVTKVQKLLMPKPMREMQTKNSYVHFTKVKGSCGVKVLAKNLEKVVSGLPVYVTDREEEIDYLRQEANNQHVNALRASKKNQEGVFVKASTAGSLEALLDFLKSEKIPYSNAKYVFCDDSTPNDGYSSTSSTSPIDRPREMQPSSSSAIQQHQPKNSTHQNIQMRQTTRSEIVPKPSTLGNQTVILKERRHALTDIMDSEESMNKKKEESELNKLKKLTEELSEKIAVSREQIDLLKVQLQNSTIASDMEEQRLIQRIRELEQNHQAELNQLGVVWNERELVIAGQMFLIEALFPPIQPGGENAEPENPVS</sequence>
<dbReference type="Gene3D" id="3.40.50.300">
    <property type="entry name" value="P-loop containing nucleotide triphosphate hydrolases"/>
    <property type="match status" value="1"/>
</dbReference>
<reference evidence="6 7" key="1">
    <citation type="submission" date="2019-12" db="EMBL/GenBank/DDBJ databases">
        <title>Chromosome-level assembly of the Caenorhabditis remanei genome.</title>
        <authorList>
            <person name="Teterina A.A."/>
            <person name="Willis J.H."/>
            <person name="Phillips P.C."/>
        </authorList>
    </citation>
    <scope>NUCLEOTIDE SEQUENCE [LARGE SCALE GENOMIC DNA]</scope>
    <source>
        <strain evidence="6 7">PX506</strain>
        <tissue evidence="6">Whole organism</tissue>
    </source>
</reference>
<dbReference type="AlphaFoldDB" id="A0A6A5H2L5"/>
<dbReference type="GO" id="GO:0005525">
    <property type="term" value="F:GTP binding"/>
    <property type="evidence" value="ECO:0007669"/>
    <property type="project" value="UniProtKB-KW"/>
</dbReference>
<dbReference type="SUPFAM" id="SSF52156">
    <property type="entry name" value="Initiation factor IF2/eIF5b, domain 3"/>
    <property type="match status" value="1"/>
</dbReference>
<feature type="compositionally biased region" description="Polar residues" evidence="4">
    <location>
        <begin position="440"/>
        <end position="468"/>
    </location>
</feature>
<organism evidence="6 7">
    <name type="scientific">Caenorhabditis remanei</name>
    <name type="common">Caenorhabditis vulgaris</name>
    <dbReference type="NCBI Taxonomy" id="31234"/>
    <lineage>
        <taxon>Eukaryota</taxon>
        <taxon>Metazoa</taxon>
        <taxon>Ecdysozoa</taxon>
        <taxon>Nematoda</taxon>
        <taxon>Chromadorea</taxon>
        <taxon>Rhabditida</taxon>
        <taxon>Rhabditina</taxon>
        <taxon>Rhabditomorpha</taxon>
        <taxon>Rhabditoidea</taxon>
        <taxon>Rhabditidae</taxon>
        <taxon>Peloderinae</taxon>
        <taxon>Caenorhabditis</taxon>
    </lineage>
</organism>
<dbReference type="InterPro" id="IPR027417">
    <property type="entry name" value="P-loop_NTPase"/>
</dbReference>
<gene>
    <name evidence="6" type="ORF">GCK72_008971</name>
</gene>
<dbReference type="RefSeq" id="XP_053586720.1">
    <property type="nucleotide sequence ID" value="XM_053727143.1"/>
</dbReference>
<dbReference type="PANTHER" id="PTHR43381">
    <property type="entry name" value="TRANSLATION INITIATION FACTOR IF-2-RELATED"/>
    <property type="match status" value="1"/>
</dbReference>
<dbReference type="EMBL" id="WUAV01000003">
    <property type="protein sequence ID" value="KAF1760722.1"/>
    <property type="molecule type" value="Genomic_DNA"/>
</dbReference>